<organism evidence="2 3">
    <name type="scientific">Morchella conica CCBAS932</name>
    <dbReference type="NCBI Taxonomy" id="1392247"/>
    <lineage>
        <taxon>Eukaryota</taxon>
        <taxon>Fungi</taxon>
        <taxon>Dikarya</taxon>
        <taxon>Ascomycota</taxon>
        <taxon>Pezizomycotina</taxon>
        <taxon>Pezizomycetes</taxon>
        <taxon>Pezizales</taxon>
        <taxon>Morchellaceae</taxon>
        <taxon>Morchella</taxon>
    </lineage>
</organism>
<gene>
    <name evidence="2" type="ORF">P167DRAFT_578191</name>
</gene>
<name>A0A3N4KG99_9PEZI</name>
<reference evidence="2 3" key="1">
    <citation type="journal article" date="2018" name="Nat. Ecol. Evol.">
        <title>Pezizomycetes genomes reveal the molecular basis of ectomycorrhizal truffle lifestyle.</title>
        <authorList>
            <person name="Murat C."/>
            <person name="Payen T."/>
            <person name="Noel B."/>
            <person name="Kuo A."/>
            <person name="Morin E."/>
            <person name="Chen J."/>
            <person name="Kohler A."/>
            <person name="Krizsan K."/>
            <person name="Balestrini R."/>
            <person name="Da Silva C."/>
            <person name="Montanini B."/>
            <person name="Hainaut M."/>
            <person name="Levati E."/>
            <person name="Barry K.W."/>
            <person name="Belfiori B."/>
            <person name="Cichocki N."/>
            <person name="Clum A."/>
            <person name="Dockter R.B."/>
            <person name="Fauchery L."/>
            <person name="Guy J."/>
            <person name="Iotti M."/>
            <person name="Le Tacon F."/>
            <person name="Lindquist E.A."/>
            <person name="Lipzen A."/>
            <person name="Malagnac F."/>
            <person name="Mello A."/>
            <person name="Molinier V."/>
            <person name="Miyauchi S."/>
            <person name="Poulain J."/>
            <person name="Riccioni C."/>
            <person name="Rubini A."/>
            <person name="Sitrit Y."/>
            <person name="Splivallo R."/>
            <person name="Traeger S."/>
            <person name="Wang M."/>
            <person name="Zifcakova L."/>
            <person name="Wipf D."/>
            <person name="Zambonelli A."/>
            <person name="Paolocci F."/>
            <person name="Nowrousian M."/>
            <person name="Ottonello S."/>
            <person name="Baldrian P."/>
            <person name="Spatafora J.W."/>
            <person name="Henrissat B."/>
            <person name="Nagy L.G."/>
            <person name="Aury J.M."/>
            <person name="Wincker P."/>
            <person name="Grigoriev I.V."/>
            <person name="Bonfante P."/>
            <person name="Martin F.M."/>
        </authorList>
    </citation>
    <scope>NUCLEOTIDE SEQUENCE [LARGE SCALE GENOMIC DNA]</scope>
    <source>
        <strain evidence="2 3">CCBAS932</strain>
    </source>
</reference>
<feature type="region of interest" description="Disordered" evidence="1">
    <location>
        <begin position="1"/>
        <end position="42"/>
    </location>
</feature>
<evidence type="ECO:0000313" key="3">
    <source>
        <dbReference type="Proteomes" id="UP000277580"/>
    </source>
</evidence>
<dbReference type="InParanoid" id="A0A3N4KG99"/>
<accession>A0A3N4KG99</accession>
<dbReference type="Proteomes" id="UP000277580">
    <property type="component" value="Unassembled WGS sequence"/>
</dbReference>
<proteinExistence type="predicted"/>
<dbReference type="AlphaFoldDB" id="A0A3N4KG99"/>
<sequence length="160" mass="18336">MSTPTSSNTPPPSSLGSPPLAPPTVPPPTPSSTPPPPTPLSTAIHNLYEAKRAHKLTTYLIAYLRAQIYYMHHLKLDLQFRYWHSVQNPERQGELQTSIDEWRVLLKEGRCFLKKAGEIKIRQWTQLERARTRVATILMKEYIFRVAEMYLALIKSRRGG</sequence>
<dbReference type="EMBL" id="ML119162">
    <property type="protein sequence ID" value="RPB08498.1"/>
    <property type="molecule type" value="Genomic_DNA"/>
</dbReference>
<evidence type="ECO:0000256" key="1">
    <source>
        <dbReference type="SAM" id="MobiDB-lite"/>
    </source>
</evidence>
<protein>
    <submittedName>
        <fullName evidence="2">Uncharacterized protein</fullName>
    </submittedName>
</protein>
<keyword evidence="3" id="KW-1185">Reference proteome</keyword>
<evidence type="ECO:0000313" key="2">
    <source>
        <dbReference type="EMBL" id="RPB08498.1"/>
    </source>
</evidence>
<feature type="compositionally biased region" description="Pro residues" evidence="1">
    <location>
        <begin position="9"/>
        <end position="39"/>
    </location>
</feature>